<protein>
    <recommendedName>
        <fullName evidence="2">DUF676 domain-containing protein</fullName>
    </recommendedName>
</protein>
<dbReference type="PANTHER" id="PTHR12482">
    <property type="entry name" value="LIPASE ROG1-RELATED-RELATED"/>
    <property type="match status" value="1"/>
</dbReference>
<dbReference type="Pfam" id="PF05057">
    <property type="entry name" value="DUF676"/>
    <property type="match status" value="1"/>
</dbReference>
<accession>V6TFB0</accession>
<feature type="region of interest" description="Disordered" evidence="1">
    <location>
        <begin position="221"/>
        <end position="257"/>
    </location>
</feature>
<evidence type="ECO:0000313" key="4">
    <source>
        <dbReference type="Proteomes" id="UP000018320"/>
    </source>
</evidence>
<dbReference type="VEuPathDB" id="GiardiaDB:DHA2_14104"/>
<dbReference type="InterPro" id="IPR029058">
    <property type="entry name" value="AB_hydrolase_fold"/>
</dbReference>
<feature type="compositionally biased region" description="Basic and acidic residues" evidence="1">
    <location>
        <begin position="388"/>
        <end position="400"/>
    </location>
</feature>
<proteinExistence type="predicted"/>
<feature type="non-terminal residue" evidence="3">
    <location>
        <position position="1"/>
    </location>
</feature>
<gene>
    <name evidence="3" type="ORF">DHA2_14104</name>
</gene>
<reference evidence="3 4" key="2">
    <citation type="journal article" date="2013" name="Genome Biol. Evol.">
        <title>Genome sequencing of Giardia lamblia genotypes A2 and B isolates (DH and GS) and comparative analysis with the genomes of genotypes A1 and E (WB and Pig).</title>
        <authorList>
            <person name="Adam R.D."/>
            <person name="Dahlstrom E.W."/>
            <person name="Martens C.A."/>
            <person name="Bruno D.P."/>
            <person name="Barbian K.D."/>
            <person name="Ricklefs S.M."/>
            <person name="Hernandez M.M."/>
            <person name="Narla N.P."/>
            <person name="Patel R.B."/>
            <person name="Porcella S.F."/>
            <person name="Nash T.E."/>
        </authorList>
    </citation>
    <scope>NUCLEOTIDE SEQUENCE [LARGE SCALE GENOMIC DNA]</scope>
    <source>
        <strain evidence="3 4">DH</strain>
    </source>
</reference>
<dbReference type="SUPFAM" id="SSF53474">
    <property type="entry name" value="alpha/beta-Hydrolases"/>
    <property type="match status" value="1"/>
</dbReference>
<feature type="compositionally biased region" description="Basic and acidic residues" evidence="1">
    <location>
        <begin position="245"/>
        <end position="257"/>
    </location>
</feature>
<dbReference type="Gene3D" id="3.40.50.1820">
    <property type="entry name" value="alpha/beta hydrolase"/>
    <property type="match status" value="1"/>
</dbReference>
<comment type="caution">
    <text evidence="3">The sequence shown here is derived from an EMBL/GenBank/DDBJ whole genome shotgun (WGS) entry which is preliminary data.</text>
</comment>
<sequence length="769" mass="85653">VCMSKEKSELNAYCLQVVVGSMFVGYNAPRGYYVLKVSVKDHRKIKYVAVSSIKSFLLPTQTKDCLTRYKVTTQIIGIEQNCYHSEPFYIHEGNQTIHFNTILTFTVGSKNRQISCAVISFKLYYVPFPKEFDSVEKIINADESQYIKAFDQSLFENPKLSTVMKRRCYLDNFCVPFAGYHIETFNVTDNFKLECFVSNFLTSEKTKLMIYDMNGVVSESTDLSDNLEDPRRVLSGKDEEEEDDAGKKRDTGKGGSERQLKKFLNKSRVESTDISQRYNSLKTVLYDICGCTVEKDPILNSVVVSIDNVAVTPLNIAFVLKAARSVYLKMLPSFRAQFYGYLTHQNLKAMFQAPDAHNDSYYTELACQYRKAIRALYSPQTSMITSRVEDAVEDSDRSEQSSRASSRSASVSASSGAVNPSYGNIPYKPTVSTSSAMPTKSELLDIIMQNRKLYPYVRPEKYVIEAPIVFVRSYTQGSAPTDDKLTVASLEPPVANNVYYAVSSNVKSARKLLSADLDKINVYIYLHGLQAQHLDMLAISECLATFRKGKSLDILCESYADSSAAPSKENASKIYNEIFSKLSSRNVKLDSLQSINFIGHSLGGLLCLKVASMLPPDQQEKLGFLLTINAPITGTTFKSNLVSMAVPFITGKMPVIKEMKDCSSDGIIYTAATQFPGFKQVYFVGTCGDGFVPFRCATGMGITEDQVLISSILAKNIKSSVVKQAIVCFDAGELKENGSGLNNIIGRTAHLRLLEDRQAFRMVLEALGF</sequence>
<dbReference type="PANTHER" id="PTHR12482:SF5">
    <property type="entry name" value="DUF676 DOMAIN-CONTAINING PROTEIN"/>
    <property type="match status" value="1"/>
</dbReference>
<name>V6TFB0_GIAIN</name>
<organism evidence="3 4">
    <name type="scientific">Giardia intestinalis</name>
    <name type="common">Giardia lamblia</name>
    <dbReference type="NCBI Taxonomy" id="5741"/>
    <lineage>
        <taxon>Eukaryota</taxon>
        <taxon>Metamonada</taxon>
        <taxon>Diplomonadida</taxon>
        <taxon>Hexamitidae</taxon>
        <taxon>Giardiinae</taxon>
        <taxon>Giardia</taxon>
    </lineage>
</organism>
<feature type="region of interest" description="Disordered" evidence="1">
    <location>
        <begin position="388"/>
        <end position="416"/>
    </location>
</feature>
<feature type="compositionally biased region" description="Basic and acidic residues" evidence="1">
    <location>
        <begin position="228"/>
        <end position="237"/>
    </location>
</feature>
<dbReference type="Proteomes" id="UP000018320">
    <property type="component" value="Unassembled WGS sequence"/>
</dbReference>
<dbReference type="VEuPathDB" id="GiardiaDB:QR46_1484"/>
<dbReference type="VEuPathDB" id="GiardiaDB:GL50581_3792"/>
<feature type="compositionally biased region" description="Low complexity" evidence="1">
    <location>
        <begin position="401"/>
        <end position="415"/>
    </location>
</feature>
<reference evidence="4" key="1">
    <citation type="submission" date="2012-02" db="EMBL/GenBank/DDBJ databases">
        <title>Genome sequencing of Giardia lamblia Genotypes A2 and B isolates (DH and GS) and comparative analysis with the genomes of Genotypes A1 and E (WB and Pig).</title>
        <authorList>
            <person name="Adam R."/>
            <person name="Dahlstrom E."/>
            <person name="Martens C."/>
            <person name="Bruno D."/>
            <person name="Barbian K."/>
            <person name="Porcella S.F."/>
            <person name="Nash T."/>
        </authorList>
    </citation>
    <scope>NUCLEOTIDE SEQUENCE</scope>
    <source>
        <strain evidence="4">DH</strain>
    </source>
</reference>
<dbReference type="VEuPathDB" id="GiardiaDB:GL50803_0014104"/>
<dbReference type="AlphaFoldDB" id="V6TFB0"/>
<feature type="domain" description="DUF676" evidence="2">
    <location>
        <begin position="522"/>
        <end position="650"/>
    </location>
</feature>
<dbReference type="EMBL" id="AHGT01000027">
    <property type="protein sequence ID" value="ESU37446.1"/>
    <property type="molecule type" value="Genomic_DNA"/>
</dbReference>
<evidence type="ECO:0000256" key="1">
    <source>
        <dbReference type="SAM" id="MobiDB-lite"/>
    </source>
</evidence>
<evidence type="ECO:0000313" key="3">
    <source>
        <dbReference type="EMBL" id="ESU37446.1"/>
    </source>
</evidence>
<dbReference type="InterPro" id="IPR044294">
    <property type="entry name" value="Lipase-like"/>
</dbReference>
<evidence type="ECO:0000259" key="2">
    <source>
        <dbReference type="Pfam" id="PF05057"/>
    </source>
</evidence>
<dbReference type="InterPro" id="IPR007751">
    <property type="entry name" value="DUF676_lipase-like"/>
</dbReference>